<dbReference type="EMBL" id="KQ947428">
    <property type="protein sequence ID" value="KUJ10722.1"/>
    <property type="molecule type" value="Genomic_DNA"/>
</dbReference>
<keyword evidence="3" id="KW-1185">Reference proteome</keyword>
<evidence type="ECO:0000256" key="1">
    <source>
        <dbReference type="SAM" id="MobiDB-lite"/>
    </source>
</evidence>
<reference evidence="2 3" key="1">
    <citation type="submission" date="2015-10" db="EMBL/GenBank/DDBJ databases">
        <title>Full genome of DAOMC 229536 Phialocephala scopiformis, a fungal endophyte of spruce producing the potent anti-insectan compound rugulosin.</title>
        <authorList>
            <consortium name="DOE Joint Genome Institute"/>
            <person name="Walker A.K."/>
            <person name="Frasz S.L."/>
            <person name="Seifert K.A."/>
            <person name="Miller J.D."/>
            <person name="Mondo S.J."/>
            <person name="Labutti K."/>
            <person name="Lipzen A."/>
            <person name="Dockter R."/>
            <person name="Kennedy M."/>
            <person name="Grigoriev I.V."/>
            <person name="Spatafora J.W."/>
        </authorList>
    </citation>
    <scope>NUCLEOTIDE SEQUENCE [LARGE SCALE GENOMIC DNA]</scope>
    <source>
        <strain evidence="2 3">CBS 120377</strain>
    </source>
</reference>
<dbReference type="Proteomes" id="UP000070700">
    <property type="component" value="Unassembled WGS sequence"/>
</dbReference>
<dbReference type="AlphaFoldDB" id="A0A194WSX7"/>
<proteinExistence type="predicted"/>
<dbReference type="GeneID" id="28832767"/>
<gene>
    <name evidence="2" type="ORF">LY89DRAFT_787116</name>
</gene>
<dbReference type="KEGG" id="psco:LY89DRAFT_787116"/>
<organism evidence="2 3">
    <name type="scientific">Mollisia scopiformis</name>
    <name type="common">Conifer needle endophyte fungus</name>
    <name type="synonym">Phialocephala scopiformis</name>
    <dbReference type="NCBI Taxonomy" id="149040"/>
    <lineage>
        <taxon>Eukaryota</taxon>
        <taxon>Fungi</taxon>
        <taxon>Dikarya</taxon>
        <taxon>Ascomycota</taxon>
        <taxon>Pezizomycotina</taxon>
        <taxon>Leotiomycetes</taxon>
        <taxon>Helotiales</taxon>
        <taxon>Mollisiaceae</taxon>
        <taxon>Mollisia</taxon>
    </lineage>
</organism>
<evidence type="ECO:0000313" key="3">
    <source>
        <dbReference type="Proteomes" id="UP000070700"/>
    </source>
</evidence>
<dbReference type="InParanoid" id="A0A194WSX7"/>
<feature type="region of interest" description="Disordered" evidence="1">
    <location>
        <begin position="180"/>
        <end position="203"/>
    </location>
</feature>
<sequence>MTPPSLLPAQSFELTSELEMAVSDSILTPFVTPSATERQEMLEAGRITPQKRHLVHSSQDGSVQSSKKAPTRWEVCTPFFQIPVFEEGEELTSWEEDSQIEEAAEKQGKVEIAAPTPQTVTLDLCFHVQDPDDEYENLDSFQCRACGWSKASDIDLHNDSDSTSSLDSATEQLLLELEQPIRNRDDEATDSNPNKKGSNVHWRSDSQLTSTRLFESTSSEETRNSQLRNALQQIPDLGCLGQASLKGIVSMLPTSHSSILLDEAFAAARQKEPPCLPSFMGRIPTTYEDEEDDLDMDSVPLISSHRTTSPKPMSPLQQKTYQILAEVLDHHSSAVILCTHCQTLHSMTTHPRSCPSNTKLSIYPKLFFRPITFRRAQKAMKYYRAGDTSSCVRRAGLQFSRSDKVIEYEQELGEGENFQQPWWGAFGVATKFYVAEGCLKGRERLMYRTQHFWFLKETKRNCWRAIKALEAEVRTRGGGNSLCKLCQHVDGAFWNFDDPGKYAGVRRCEECALEWEVNIGDVFAKELEEEGMLDSSSRVLKKKEGEERKRSEIKGILLVLTCWRDLGMCKSVLDPRWKAHFPECQTKILDKQAEMTWRNEENEESAQDWKLGGIKRAFESIDGYAGEDEEKEGDLKWSLEEFMGCRLKTLFKRKRCDGQVLKVRFCDLARIPPNTPSKLCLAVKAIGSFFGGS</sequence>
<evidence type="ECO:0000313" key="2">
    <source>
        <dbReference type="EMBL" id="KUJ10722.1"/>
    </source>
</evidence>
<protein>
    <submittedName>
        <fullName evidence="2">Uncharacterized protein</fullName>
    </submittedName>
</protein>
<dbReference type="RefSeq" id="XP_018065077.1">
    <property type="nucleotide sequence ID" value="XM_018223041.1"/>
</dbReference>
<name>A0A194WSX7_MOLSC</name>
<accession>A0A194WSX7</accession>
<dbReference type="OrthoDB" id="3555312at2759"/>